<feature type="transmembrane region" description="Helical" evidence="9">
    <location>
        <begin position="157"/>
        <end position="175"/>
    </location>
</feature>
<dbReference type="PROSITE" id="PS50893">
    <property type="entry name" value="ABC_TRANSPORTER_2"/>
    <property type="match status" value="2"/>
</dbReference>
<dbReference type="PANTHER" id="PTHR24223:SF399">
    <property type="entry name" value="ABC TRANSPORTER ATNG"/>
    <property type="match status" value="1"/>
</dbReference>
<feature type="transmembrane region" description="Helical" evidence="9">
    <location>
        <begin position="924"/>
        <end position="949"/>
    </location>
</feature>
<feature type="transmembrane region" description="Helical" evidence="9">
    <location>
        <begin position="273"/>
        <end position="295"/>
    </location>
</feature>
<keyword evidence="6" id="KW-0067">ATP-binding</keyword>
<comment type="subcellular location">
    <subcellularLocation>
        <location evidence="1">Cell membrane</location>
        <topology evidence="1">Multi-pass membrane protein</topology>
    </subcellularLocation>
</comment>
<feature type="transmembrane region" description="Helical" evidence="9">
    <location>
        <begin position="37"/>
        <end position="57"/>
    </location>
</feature>
<dbReference type="InterPro" id="IPR036640">
    <property type="entry name" value="ABC1_TM_sf"/>
</dbReference>
<dbReference type="Pfam" id="PF00005">
    <property type="entry name" value="ABC_tran"/>
    <property type="match status" value="2"/>
</dbReference>
<dbReference type="PROSITE" id="PS50929">
    <property type="entry name" value="ABC_TM1F"/>
    <property type="match status" value="2"/>
</dbReference>
<dbReference type="GO" id="GO:0005886">
    <property type="term" value="C:plasma membrane"/>
    <property type="evidence" value="ECO:0007669"/>
    <property type="project" value="UniProtKB-SubCell"/>
</dbReference>
<dbReference type="InterPro" id="IPR017871">
    <property type="entry name" value="ABC_transporter-like_CS"/>
</dbReference>
<dbReference type="FunFam" id="3.40.50.300:FF:000630">
    <property type="entry name" value="ATP-binding cassette (ABC) transporter, putative"/>
    <property type="match status" value="1"/>
</dbReference>
<evidence type="ECO:0000256" key="2">
    <source>
        <dbReference type="ARBA" id="ARBA00022448"/>
    </source>
</evidence>
<dbReference type="Proteomes" id="UP000076580">
    <property type="component" value="Chromosome 02"/>
</dbReference>
<dbReference type="InterPro" id="IPR044726">
    <property type="entry name" value="ABCC_6TM_D2"/>
</dbReference>
<evidence type="ECO:0000313" key="13">
    <source>
        <dbReference type="Proteomes" id="UP000076580"/>
    </source>
</evidence>
<dbReference type="GO" id="GO:0140359">
    <property type="term" value="F:ABC-type transporter activity"/>
    <property type="evidence" value="ECO:0007669"/>
    <property type="project" value="InterPro"/>
</dbReference>
<dbReference type="InterPro" id="IPR050173">
    <property type="entry name" value="ABC_transporter_C-like"/>
</dbReference>
<dbReference type="STRING" id="98403.A0A151GLL8"/>
<dbReference type="InterPro" id="IPR011527">
    <property type="entry name" value="ABC1_TM_dom"/>
</dbReference>
<feature type="transmembrane region" description="Helical" evidence="9">
    <location>
        <begin position="1026"/>
        <end position="1046"/>
    </location>
</feature>
<keyword evidence="8 9" id="KW-0472">Membrane</keyword>
<protein>
    <recommendedName>
        <fullName evidence="14">ABC transporter</fullName>
    </recommendedName>
</protein>
<dbReference type="GeneID" id="63717577"/>
<dbReference type="InParanoid" id="A0A151GLL8"/>
<evidence type="ECO:0000256" key="9">
    <source>
        <dbReference type="SAM" id="Phobius"/>
    </source>
</evidence>
<keyword evidence="5" id="KW-0547">Nucleotide-binding</keyword>
<dbReference type="SMART" id="SM00382">
    <property type="entry name" value="AAA"/>
    <property type="match status" value="2"/>
</dbReference>
<dbReference type="SUPFAM" id="SSF52540">
    <property type="entry name" value="P-loop containing nucleoside triphosphate hydrolases"/>
    <property type="match status" value="2"/>
</dbReference>
<evidence type="ECO:0008006" key="14">
    <source>
        <dbReference type="Google" id="ProtNLM"/>
    </source>
</evidence>
<feature type="domain" description="ABC transporter" evidence="10">
    <location>
        <begin position="1205"/>
        <end position="1436"/>
    </location>
</feature>
<accession>A0A151GLL8</accession>
<feature type="transmembrane region" description="Helical" evidence="9">
    <location>
        <begin position="96"/>
        <end position="119"/>
    </location>
</feature>
<dbReference type="PANTHER" id="PTHR24223">
    <property type="entry name" value="ATP-BINDING CASSETTE SUB-FAMILY C"/>
    <property type="match status" value="1"/>
</dbReference>
<reference evidence="12 13" key="1">
    <citation type="journal article" date="2016" name="Sci. Rep.">
        <title>Insights into Adaptations to a Near-Obligate Nematode Endoparasitic Lifestyle from the Finished Genome of Drechmeria coniospora.</title>
        <authorList>
            <person name="Zhang L."/>
            <person name="Zhou Z."/>
            <person name="Guo Q."/>
            <person name="Fokkens L."/>
            <person name="Miskei M."/>
            <person name="Pocsi I."/>
            <person name="Zhang W."/>
            <person name="Chen M."/>
            <person name="Wang L."/>
            <person name="Sun Y."/>
            <person name="Donzelli B.G."/>
            <person name="Gibson D.M."/>
            <person name="Nelson D.R."/>
            <person name="Luo J.G."/>
            <person name="Rep M."/>
            <person name="Liu H."/>
            <person name="Yang S."/>
            <person name="Wang J."/>
            <person name="Krasnoff S.B."/>
            <person name="Xu Y."/>
            <person name="Molnar I."/>
            <person name="Lin M."/>
        </authorList>
    </citation>
    <scope>NUCLEOTIDE SEQUENCE [LARGE SCALE GENOMIC DNA]</scope>
    <source>
        <strain evidence="12 13">ARSEF 6962</strain>
    </source>
</reference>
<dbReference type="FunFam" id="1.20.1560.10:FF:000055">
    <property type="entry name" value="ABC multidrug transporter (Eurofung)"/>
    <property type="match status" value="1"/>
</dbReference>
<evidence type="ECO:0000256" key="7">
    <source>
        <dbReference type="ARBA" id="ARBA00022989"/>
    </source>
</evidence>
<proteinExistence type="predicted"/>
<dbReference type="CDD" id="cd18580">
    <property type="entry name" value="ABC_6TM_ABCC_D2"/>
    <property type="match status" value="1"/>
</dbReference>
<keyword evidence="3" id="KW-1003">Cell membrane</keyword>
<name>A0A151GLL8_DRECN</name>
<feature type="transmembrane region" description="Helical" evidence="9">
    <location>
        <begin position="69"/>
        <end position="90"/>
    </location>
</feature>
<dbReference type="PROSITE" id="PS00211">
    <property type="entry name" value="ABC_TRANSPORTER_1"/>
    <property type="match status" value="2"/>
</dbReference>
<dbReference type="RefSeq" id="XP_040657273.1">
    <property type="nucleotide sequence ID" value="XM_040802240.1"/>
</dbReference>
<evidence type="ECO:0000259" key="10">
    <source>
        <dbReference type="PROSITE" id="PS50893"/>
    </source>
</evidence>
<dbReference type="Pfam" id="PF00664">
    <property type="entry name" value="ABC_membrane"/>
    <property type="match status" value="1"/>
</dbReference>
<evidence type="ECO:0000256" key="5">
    <source>
        <dbReference type="ARBA" id="ARBA00022741"/>
    </source>
</evidence>
<dbReference type="FunFam" id="1.20.1560.10:FF:000066">
    <property type="entry name" value="ABC multidrug transporter (Eurofung)"/>
    <property type="match status" value="1"/>
</dbReference>
<evidence type="ECO:0000256" key="1">
    <source>
        <dbReference type="ARBA" id="ARBA00004651"/>
    </source>
</evidence>
<gene>
    <name evidence="12" type="ORF">DCS_04934</name>
</gene>
<feature type="transmembrane region" description="Helical" evidence="9">
    <location>
        <begin position="405"/>
        <end position="427"/>
    </location>
</feature>
<keyword evidence="4 9" id="KW-0812">Transmembrane</keyword>
<dbReference type="InterPro" id="IPR056227">
    <property type="entry name" value="TMD0_ABC"/>
</dbReference>
<dbReference type="InterPro" id="IPR003439">
    <property type="entry name" value="ABC_transporter-like_ATP-bd"/>
</dbReference>
<evidence type="ECO:0000256" key="6">
    <source>
        <dbReference type="ARBA" id="ARBA00022840"/>
    </source>
</evidence>
<dbReference type="GO" id="GO:0005524">
    <property type="term" value="F:ATP binding"/>
    <property type="evidence" value="ECO:0007669"/>
    <property type="project" value="UniProtKB-KW"/>
</dbReference>
<feature type="transmembrane region" description="Helical" evidence="9">
    <location>
        <begin position="891"/>
        <end position="912"/>
    </location>
</feature>
<feature type="domain" description="ABC transporter" evidence="10">
    <location>
        <begin position="605"/>
        <end position="836"/>
    </location>
</feature>
<keyword evidence="2" id="KW-0813">Transport</keyword>
<evidence type="ECO:0000256" key="8">
    <source>
        <dbReference type="ARBA" id="ARBA00023136"/>
    </source>
</evidence>
<keyword evidence="13" id="KW-1185">Reference proteome</keyword>
<dbReference type="SUPFAM" id="SSF90123">
    <property type="entry name" value="ABC transporter transmembrane region"/>
    <property type="match status" value="2"/>
</dbReference>
<dbReference type="InterPro" id="IPR027417">
    <property type="entry name" value="P-loop_NTPase"/>
</dbReference>
<dbReference type="EMBL" id="LAYC01000002">
    <property type="protein sequence ID" value="KYK57921.1"/>
    <property type="molecule type" value="Genomic_DNA"/>
</dbReference>
<dbReference type="Gene3D" id="1.20.1560.10">
    <property type="entry name" value="ABC transporter type 1, transmembrane domain"/>
    <property type="match status" value="2"/>
</dbReference>
<evidence type="ECO:0000256" key="4">
    <source>
        <dbReference type="ARBA" id="ARBA00022692"/>
    </source>
</evidence>
<comment type="caution">
    <text evidence="12">The sequence shown here is derived from an EMBL/GenBank/DDBJ whole genome shotgun (WGS) entry which is preliminary data.</text>
</comment>
<organism evidence="12 13">
    <name type="scientific">Drechmeria coniospora</name>
    <name type="common">Nematophagous fungus</name>
    <name type="synonym">Meria coniospora</name>
    <dbReference type="NCBI Taxonomy" id="98403"/>
    <lineage>
        <taxon>Eukaryota</taxon>
        <taxon>Fungi</taxon>
        <taxon>Dikarya</taxon>
        <taxon>Ascomycota</taxon>
        <taxon>Pezizomycotina</taxon>
        <taxon>Sordariomycetes</taxon>
        <taxon>Hypocreomycetidae</taxon>
        <taxon>Hypocreales</taxon>
        <taxon>Ophiocordycipitaceae</taxon>
        <taxon>Drechmeria</taxon>
    </lineage>
</organism>
<dbReference type="Pfam" id="PF24357">
    <property type="entry name" value="TMD0_ABC"/>
    <property type="match status" value="1"/>
</dbReference>
<sequence>MGMTPACSPEADASFGPAVAEACSGGQDLTLLFEQTILTLLPAVVFIFAFPARFAFLSRRELRSRTSRLRSGVACALACLELALVIAWSLKLSAKTTASIASAVVNLVVALQIAGLSWMEDARSVRPSTLLSLYLLLTVLLDLPQARTLWLRQTDPFSAPVFSAVVATKVLLLLLENVERRRYLLPGFRALPRESTSGIVNRSLLWWLNGTFRHGFRTLLSFKDLHSLDGQLLSAELAERTGRAWSTRRRPERRLEFPLAVCRATWPHLVAIVFPRFCLIAFTFAQPFLIQRILLLITRPAGDLTDLASYALIAATFLVYVGLAVLGQHYNQKVNRFKTIFRGASVSLIYSEALRTQAGVYDDSAAVTLMSTDVDQITACLTELNECWARAIEVALGLYLLAQQLGYVCVVPVIVVVVSFFGVKRIAAGIGNSQGAWVEAVQKRIGLTSSVLLSVTSIKMMGLASVLTEVLQSERVKETNRMSKYRWHIVWQNAVQNLPWALAPALTFVLLAVKMATAGTAAIDTAKAFTSLSIITLLTDPAAKLLSAIPGTAASIGCIDRVQNFLIATPRDDYRGRISSGPSLSIPGHSPITDPRREIGPNVVIDFHSVFARSPNMTTSTLHDMTFSIRKGTMTTIIGPVASGKSTVLRAILGEVNLERGSVAVIDSQLAFCSQSPWLPNTTIKQIICCPFSDDPDLDDIFYDEIIRACALDIDLSLLPDGDQTRIGSGSTVLSGGQKQRVALARALYSRAPILLLDDSLSALDRVTQRTVIESLFGPSGLCKKLGATVVLATHTVEASIYADRVIALLDGRIQHEGTYQQMVRNGVIDTVTAFTTADSLAEVVGDGVVDRVNHESAIAAEANEVDDLTRQVGDFAVYKYYFKAIGWKKALCFTAFSVVHTFAATFSHVWLKWWVDSQGTQMILYATIYVLLGVINAAGIAGYAWSMLIQITPSVARKLHYVLLSTVMRAQPSFFATTAAGSILNRFSQDMSLIETPLATGALVTITNLLGATAEAALIATGSPYMAATIPILIMVLYALQKVYLRTSRQLRLLDIETRAPLCSHFLETLEGLSTIRAFGWEDEGRRRAQDLLDVSQRPYYLLLCAQSWLNLVLDLIVAAEATIVVALAIGIRSQTNAALLGVSLNNILSFNSSLASVIGGWTLLETSLGSIARLRSLERDVRSEDKSAETKQPPDGWPLLGAIDISDMTASHSPSAVAIRNFDLHIMAGQKIGVVGRTGSGKSSLIATLVRLLEINSGIVTIDGLDLATLPRNVVRERLVVVPQDAPVLVGTLRFNVDPNQAHNDAAIVHSLDRVGLWTYFRNDGGLDSEMRPGSLSHGQRQLLALARAMLKKGKVLLLDEPTSSVDADMDALMQQIIREEFKECTVITVAHRINTIFPGSDMIIVMDEGSIVEAGPPEELLARQGRFAQLIESRPNPGMAGNVG</sequence>
<dbReference type="InterPro" id="IPR003593">
    <property type="entry name" value="AAA+_ATPase"/>
</dbReference>
<evidence type="ECO:0000259" key="11">
    <source>
        <dbReference type="PROSITE" id="PS50929"/>
    </source>
</evidence>
<feature type="transmembrane region" description="Helical" evidence="9">
    <location>
        <begin position="1110"/>
        <end position="1133"/>
    </location>
</feature>
<dbReference type="GO" id="GO:0016887">
    <property type="term" value="F:ATP hydrolysis activity"/>
    <property type="evidence" value="ECO:0007669"/>
    <property type="project" value="InterPro"/>
</dbReference>
<evidence type="ECO:0000313" key="12">
    <source>
        <dbReference type="EMBL" id="KYK57921.1"/>
    </source>
</evidence>
<feature type="domain" description="ABC transmembrane type-1" evidence="11">
    <location>
        <begin position="895"/>
        <end position="1168"/>
    </location>
</feature>
<keyword evidence="7 9" id="KW-1133">Transmembrane helix</keyword>
<evidence type="ECO:0000256" key="3">
    <source>
        <dbReference type="ARBA" id="ARBA00022475"/>
    </source>
</evidence>
<dbReference type="CDD" id="cd03244">
    <property type="entry name" value="ABCC_MRP_domain2"/>
    <property type="match status" value="1"/>
</dbReference>
<feature type="transmembrane region" description="Helical" evidence="9">
    <location>
        <begin position="307"/>
        <end position="326"/>
    </location>
</feature>
<dbReference type="Gene3D" id="3.40.50.300">
    <property type="entry name" value="P-loop containing nucleotide triphosphate hydrolases"/>
    <property type="match status" value="2"/>
</dbReference>
<feature type="domain" description="ABC transmembrane type-1" evidence="11">
    <location>
        <begin position="277"/>
        <end position="554"/>
    </location>
</feature>